<dbReference type="GO" id="GO:0016020">
    <property type="term" value="C:membrane"/>
    <property type="evidence" value="ECO:0007669"/>
    <property type="project" value="TreeGrafter"/>
</dbReference>
<dbReference type="GO" id="GO:0005829">
    <property type="term" value="C:cytosol"/>
    <property type="evidence" value="ECO:0007669"/>
    <property type="project" value="TreeGrafter"/>
</dbReference>
<dbReference type="GO" id="GO:0005776">
    <property type="term" value="C:autophagosome"/>
    <property type="evidence" value="ECO:0007669"/>
    <property type="project" value="TreeGrafter"/>
</dbReference>
<gene>
    <name evidence="7" type="primary">Ulk3_0</name>
    <name evidence="6" type="synonym">Ulk3_4</name>
    <name evidence="7" type="ORF">CM83_21217</name>
    <name evidence="6" type="ORF">CM83_21235</name>
</gene>
<dbReference type="SUPFAM" id="SSF56112">
    <property type="entry name" value="Protein kinase-like (PK-like)"/>
    <property type="match status" value="1"/>
</dbReference>
<protein>
    <submittedName>
        <fullName evidence="7">Serine/threonine-protein kinase ULK3</fullName>
    </submittedName>
</protein>
<keyword evidence="1" id="KW-0808">Transferase</keyword>
<dbReference type="GO" id="GO:0000407">
    <property type="term" value="C:phagophore assembly site"/>
    <property type="evidence" value="ECO:0007669"/>
    <property type="project" value="TreeGrafter"/>
</dbReference>
<dbReference type="PROSITE" id="PS50011">
    <property type="entry name" value="PROTEIN_KINASE_DOM"/>
    <property type="match status" value="1"/>
</dbReference>
<dbReference type="InterPro" id="IPR045269">
    <property type="entry name" value="Atg1-like"/>
</dbReference>
<keyword evidence="3 7" id="KW-0418">Kinase</keyword>
<evidence type="ECO:0000313" key="7">
    <source>
        <dbReference type="EMBL" id="JAG25432.1"/>
    </source>
</evidence>
<dbReference type="EMBL" id="GBHO01018172">
    <property type="protein sequence ID" value="JAG25432.1"/>
    <property type="molecule type" value="Transcribed_RNA"/>
</dbReference>
<accession>A0A0A9XX97</accession>
<dbReference type="GO" id="GO:0010506">
    <property type="term" value="P:regulation of autophagy"/>
    <property type="evidence" value="ECO:0007669"/>
    <property type="project" value="InterPro"/>
</dbReference>
<dbReference type="Pfam" id="PF07714">
    <property type="entry name" value="PK_Tyr_Ser-Thr"/>
    <property type="match status" value="1"/>
</dbReference>
<evidence type="ECO:0000256" key="4">
    <source>
        <dbReference type="ARBA" id="ARBA00022840"/>
    </source>
</evidence>
<proteinExistence type="predicted"/>
<feature type="domain" description="Protein kinase" evidence="5">
    <location>
        <begin position="6"/>
        <end position="139"/>
    </location>
</feature>
<dbReference type="GO" id="GO:0000045">
    <property type="term" value="P:autophagosome assembly"/>
    <property type="evidence" value="ECO:0007669"/>
    <property type="project" value="TreeGrafter"/>
</dbReference>
<organism evidence="7">
    <name type="scientific">Lygus hesperus</name>
    <name type="common">Western plant bug</name>
    <dbReference type="NCBI Taxonomy" id="30085"/>
    <lineage>
        <taxon>Eukaryota</taxon>
        <taxon>Metazoa</taxon>
        <taxon>Ecdysozoa</taxon>
        <taxon>Arthropoda</taxon>
        <taxon>Hexapoda</taxon>
        <taxon>Insecta</taxon>
        <taxon>Pterygota</taxon>
        <taxon>Neoptera</taxon>
        <taxon>Paraneoptera</taxon>
        <taxon>Hemiptera</taxon>
        <taxon>Heteroptera</taxon>
        <taxon>Panheteroptera</taxon>
        <taxon>Cimicomorpha</taxon>
        <taxon>Miridae</taxon>
        <taxon>Mirini</taxon>
        <taxon>Lygus</taxon>
    </lineage>
</organism>
<dbReference type="GO" id="GO:0004674">
    <property type="term" value="F:protein serine/threonine kinase activity"/>
    <property type="evidence" value="ECO:0007669"/>
    <property type="project" value="InterPro"/>
</dbReference>
<dbReference type="InterPro" id="IPR001245">
    <property type="entry name" value="Ser-Thr/Tyr_kinase_cat_dom"/>
</dbReference>
<evidence type="ECO:0000259" key="5">
    <source>
        <dbReference type="PROSITE" id="PS50011"/>
    </source>
</evidence>
<evidence type="ECO:0000256" key="3">
    <source>
        <dbReference type="ARBA" id="ARBA00022777"/>
    </source>
</evidence>
<dbReference type="AlphaFoldDB" id="A0A0A9XX97"/>
<dbReference type="InterPro" id="IPR011009">
    <property type="entry name" value="Kinase-like_dom_sf"/>
</dbReference>
<dbReference type="GO" id="GO:0005524">
    <property type="term" value="F:ATP binding"/>
    <property type="evidence" value="ECO:0007669"/>
    <property type="project" value="UniProtKB-KW"/>
</dbReference>
<dbReference type="PANTHER" id="PTHR24348:SF22">
    <property type="entry name" value="NON-SPECIFIC SERINE_THREONINE PROTEIN KINASE"/>
    <property type="match status" value="1"/>
</dbReference>
<dbReference type="InterPro" id="IPR000719">
    <property type="entry name" value="Prot_kinase_dom"/>
</dbReference>
<evidence type="ECO:0000256" key="1">
    <source>
        <dbReference type="ARBA" id="ARBA00022679"/>
    </source>
</evidence>
<reference evidence="7" key="1">
    <citation type="journal article" date="2014" name="PLoS ONE">
        <title>Transcriptome-Based Identification of ABC Transporters in the Western Tarnished Plant Bug Lygus hesperus.</title>
        <authorList>
            <person name="Hull J.J."/>
            <person name="Chaney K."/>
            <person name="Geib S.M."/>
            <person name="Fabrick J.A."/>
            <person name="Brent C.S."/>
            <person name="Walsh D."/>
            <person name="Lavine L.C."/>
        </authorList>
    </citation>
    <scope>NUCLEOTIDE SEQUENCE</scope>
</reference>
<dbReference type="Gene3D" id="1.10.510.10">
    <property type="entry name" value="Transferase(Phosphotransferase) domain 1"/>
    <property type="match status" value="1"/>
</dbReference>
<name>A0A0A9XX97_LYGHE</name>
<evidence type="ECO:0000313" key="6">
    <source>
        <dbReference type="EMBL" id="JAG25427.1"/>
    </source>
</evidence>
<sequence>MTKHEYIIEKILSKGLNNDVYLCYVALHHNLTKDRIVTRSVNDDDTKPISTGELVVVKVLKVPPTLDDKDSNASSTFTKLLSETKISNICSSTNHPNIVEYLNSFITDDGNIAIVFSYCNSGDLRTYLHTLSALRKKIE</sequence>
<dbReference type="PANTHER" id="PTHR24348">
    <property type="entry name" value="SERINE/THREONINE-PROTEIN KINASE UNC-51-RELATED"/>
    <property type="match status" value="1"/>
</dbReference>
<keyword evidence="2" id="KW-0547">Nucleotide-binding</keyword>
<keyword evidence="4" id="KW-0067">ATP-binding</keyword>
<dbReference type="EMBL" id="GBHO01018177">
    <property type="protein sequence ID" value="JAG25427.1"/>
    <property type="molecule type" value="Transcribed_RNA"/>
</dbReference>
<reference evidence="7" key="2">
    <citation type="submission" date="2014-07" db="EMBL/GenBank/DDBJ databases">
        <authorList>
            <person name="Hull J."/>
        </authorList>
    </citation>
    <scope>NUCLEOTIDE SEQUENCE</scope>
</reference>
<evidence type="ECO:0000256" key="2">
    <source>
        <dbReference type="ARBA" id="ARBA00022741"/>
    </source>
</evidence>